<evidence type="ECO:0008006" key="3">
    <source>
        <dbReference type="Google" id="ProtNLM"/>
    </source>
</evidence>
<dbReference type="AlphaFoldDB" id="A0A482VWZ5"/>
<dbReference type="EMBL" id="QDEB01057249">
    <property type="protein sequence ID" value="RZC36948.1"/>
    <property type="molecule type" value="Genomic_DNA"/>
</dbReference>
<proteinExistence type="predicted"/>
<feature type="non-terminal residue" evidence="1">
    <location>
        <position position="88"/>
    </location>
</feature>
<sequence>MHLIYDEVGCNSRAAVRLHHERFSNRHAPHRGVFPILIVTFENLEIKMDRQTWSLSVARPEYGLKSFRFLFAELLNRILLASNQIRNN</sequence>
<reference evidence="1 2" key="1">
    <citation type="submission" date="2017-03" db="EMBL/GenBank/DDBJ databases">
        <title>Genome of the blue death feigning beetle - Asbolus verrucosus.</title>
        <authorList>
            <person name="Rider S.D."/>
        </authorList>
    </citation>
    <scope>NUCLEOTIDE SEQUENCE [LARGE SCALE GENOMIC DNA]</scope>
    <source>
        <strain evidence="1">Butters</strain>
        <tissue evidence="1">Head and leg muscle</tissue>
    </source>
</reference>
<name>A0A482VWZ5_ASBVE</name>
<protein>
    <recommendedName>
        <fullName evidence="3">DUF4817 domain-containing protein</fullName>
    </recommendedName>
</protein>
<organism evidence="1 2">
    <name type="scientific">Asbolus verrucosus</name>
    <name type="common">Desert ironclad beetle</name>
    <dbReference type="NCBI Taxonomy" id="1661398"/>
    <lineage>
        <taxon>Eukaryota</taxon>
        <taxon>Metazoa</taxon>
        <taxon>Ecdysozoa</taxon>
        <taxon>Arthropoda</taxon>
        <taxon>Hexapoda</taxon>
        <taxon>Insecta</taxon>
        <taxon>Pterygota</taxon>
        <taxon>Neoptera</taxon>
        <taxon>Endopterygota</taxon>
        <taxon>Coleoptera</taxon>
        <taxon>Polyphaga</taxon>
        <taxon>Cucujiformia</taxon>
        <taxon>Tenebrionidae</taxon>
        <taxon>Pimeliinae</taxon>
        <taxon>Asbolus</taxon>
    </lineage>
</organism>
<dbReference type="Proteomes" id="UP000292052">
    <property type="component" value="Unassembled WGS sequence"/>
</dbReference>
<gene>
    <name evidence="1" type="ORF">BDFB_012751</name>
</gene>
<comment type="caution">
    <text evidence="1">The sequence shown here is derived from an EMBL/GenBank/DDBJ whole genome shotgun (WGS) entry which is preliminary data.</text>
</comment>
<evidence type="ECO:0000313" key="2">
    <source>
        <dbReference type="Proteomes" id="UP000292052"/>
    </source>
</evidence>
<accession>A0A482VWZ5</accession>
<evidence type="ECO:0000313" key="1">
    <source>
        <dbReference type="EMBL" id="RZC36948.1"/>
    </source>
</evidence>
<keyword evidence="2" id="KW-1185">Reference proteome</keyword>